<sequence length="106" mass="12418">MNSFDTVKKLKSSPLGSIFIAMLERIKNLYDANDQYKELVVSLNGLLDAGYHFNSPEVQGIVNVLRDLPSYGARQRNFERMYLQDEYTLRKLPRDPRKIPYGYWAR</sequence>
<accession>A0A1N6MB48</accession>
<organism evidence="1 2">
    <name type="scientific">Vibrio spartinae</name>
    <dbReference type="NCBI Taxonomy" id="1918945"/>
    <lineage>
        <taxon>Bacteria</taxon>
        <taxon>Pseudomonadati</taxon>
        <taxon>Pseudomonadota</taxon>
        <taxon>Gammaproteobacteria</taxon>
        <taxon>Vibrionales</taxon>
        <taxon>Vibrionaceae</taxon>
        <taxon>Vibrio</taxon>
    </lineage>
</organism>
<dbReference type="RefSeq" id="WP_074375089.1">
    <property type="nucleotide sequence ID" value="NZ_AP024907.1"/>
</dbReference>
<evidence type="ECO:0000313" key="2">
    <source>
        <dbReference type="Proteomes" id="UP000184774"/>
    </source>
</evidence>
<evidence type="ECO:0000313" key="1">
    <source>
        <dbReference type="EMBL" id="SIO96678.1"/>
    </source>
</evidence>
<dbReference type="AlphaFoldDB" id="A0A1N6MB48"/>
<name>A0A1N6MB48_9VIBR</name>
<gene>
    <name evidence="1" type="ORF">VSP9026_04484</name>
</gene>
<reference evidence="1 2" key="1">
    <citation type="submission" date="2016-12" db="EMBL/GenBank/DDBJ databases">
        <authorList>
            <person name="Song W.-J."/>
            <person name="Kurnit D.M."/>
        </authorList>
    </citation>
    <scope>NUCLEOTIDE SEQUENCE [LARGE SCALE GENOMIC DNA]</scope>
    <source>
        <strain evidence="1 2">CECT 9026</strain>
    </source>
</reference>
<protein>
    <submittedName>
        <fullName evidence="1">Uncharacterized protein</fullName>
    </submittedName>
</protein>
<proteinExistence type="predicted"/>
<dbReference type="Proteomes" id="UP000184774">
    <property type="component" value="Unassembled WGS sequence"/>
</dbReference>
<dbReference type="EMBL" id="FSSB01000040">
    <property type="protein sequence ID" value="SIO96678.1"/>
    <property type="molecule type" value="Genomic_DNA"/>
</dbReference>
<dbReference type="OrthoDB" id="6295341at2"/>